<dbReference type="Proteomes" id="UP000078558">
    <property type="component" value="Chromosome I"/>
</dbReference>
<dbReference type="PANTHER" id="PTHR32309">
    <property type="entry name" value="TYROSINE-PROTEIN KINASE"/>
    <property type="match status" value="1"/>
</dbReference>
<dbReference type="InterPro" id="IPR037257">
    <property type="entry name" value="T2SS_E_N_sf"/>
</dbReference>
<dbReference type="EC" id="2.7.10.2" evidence="4"/>
<dbReference type="InterPro" id="IPR005702">
    <property type="entry name" value="Wzc-like_C"/>
</dbReference>
<gene>
    <name evidence="4" type="ORF">ODI_03836</name>
    <name evidence="5" type="ORF">ODI_R2591</name>
</gene>
<dbReference type="InterPro" id="IPR027417">
    <property type="entry name" value="P-loop_NTPase"/>
</dbReference>
<organism evidence="4 6">
    <name type="scientific">Orrella dioscoreae</name>
    <dbReference type="NCBI Taxonomy" id="1851544"/>
    <lineage>
        <taxon>Bacteria</taxon>
        <taxon>Pseudomonadati</taxon>
        <taxon>Pseudomonadota</taxon>
        <taxon>Betaproteobacteria</taxon>
        <taxon>Burkholderiales</taxon>
        <taxon>Alcaligenaceae</taxon>
        <taxon>Orrella</taxon>
    </lineage>
</organism>
<dbReference type="OrthoDB" id="9808257at2"/>
<dbReference type="NCBIfam" id="TIGR01007">
    <property type="entry name" value="eps_fam"/>
    <property type="match status" value="1"/>
</dbReference>
<keyword evidence="2" id="KW-0067">ATP-binding</keyword>
<dbReference type="InterPro" id="IPR033756">
    <property type="entry name" value="YlxH/NBP35"/>
</dbReference>
<dbReference type="CDD" id="cd05387">
    <property type="entry name" value="BY-kinase"/>
    <property type="match status" value="1"/>
</dbReference>
<dbReference type="PANTHER" id="PTHR32309:SF13">
    <property type="entry name" value="FERRIC ENTEROBACTIN TRANSPORT PROTEIN FEPE"/>
    <property type="match status" value="1"/>
</dbReference>
<proteinExistence type="predicted"/>
<dbReference type="GO" id="GO:0005886">
    <property type="term" value="C:plasma membrane"/>
    <property type="evidence" value="ECO:0007669"/>
    <property type="project" value="TreeGrafter"/>
</dbReference>
<dbReference type="InterPro" id="IPR050445">
    <property type="entry name" value="Bact_polysacc_biosynth/exp"/>
</dbReference>
<dbReference type="Gene3D" id="3.40.50.300">
    <property type="entry name" value="P-loop containing nucleotide triphosphate hydrolases"/>
    <property type="match status" value="1"/>
</dbReference>
<reference evidence="5 6" key="2">
    <citation type="submission" date="2017-08" db="EMBL/GenBank/DDBJ databases">
        <authorList>
            <person name="de Groot N.N."/>
        </authorList>
    </citation>
    <scope>NUCLEOTIDE SEQUENCE [LARGE SCALE GENOMIC DNA]</scope>
    <source>
        <strain evidence="5">Orrdi1</strain>
    </source>
</reference>
<dbReference type="EMBL" id="LT907988">
    <property type="protein sequence ID" value="SOE50229.1"/>
    <property type="molecule type" value="Genomic_DNA"/>
</dbReference>
<dbReference type="GO" id="GO:0005524">
    <property type="term" value="F:ATP binding"/>
    <property type="evidence" value="ECO:0007669"/>
    <property type="project" value="UniProtKB-KW"/>
</dbReference>
<dbReference type="Pfam" id="PF10609">
    <property type="entry name" value="ParA"/>
    <property type="match status" value="1"/>
</dbReference>
<accession>A0A1C3K6U4</accession>
<evidence type="ECO:0000256" key="3">
    <source>
        <dbReference type="SAM" id="MobiDB-lite"/>
    </source>
</evidence>
<protein>
    <submittedName>
        <fullName evidence="4">Tyrosine-protein kinase Wzc</fullName>
        <ecNumber evidence="4">2.7.10.2</ecNumber>
    </submittedName>
</protein>
<dbReference type="SUPFAM" id="SSF52540">
    <property type="entry name" value="P-loop containing nucleoside triphosphate hydrolases"/>
    <property type="match status" value="1"/>
</dbReference>
<sequence length="331" mass="35333">MTQPSLLSRLANQNLAQAEGQGQPNPGGKPPDKMGERFISAGLLTAEQVEQVVARQQSARIRFGEAAVQLGFLSEQDVQRVLAQQFNYATALTPNPGMTVRLAIASAPFSPEAEAIRQVRSNLQMQTAEQAGPGRAGSSRSIAIVSPNEGEGKSYLAASLAIAFSQSGQRTLLINANLRASGQHDMFGLAPGVGAGLSSILAGRSPLTPGEPVPGFPLLSLLQSGPQPPNPLEILAEPVLRNIIQRLEPDFDVFILDTPAANQSSDAQVIARQADGCVLVAKQDATRLDDIHQTLAMMQTAGTRMVGSVYNAFDPASSRERRRSLLRPWRR</sequence>
<dbReference type="GO" id="GO:0004715">
    <property type="term" value="F:non-membrane spanning protein tyrosine kinase activity"/>
    <property type="evidence" value="ECO:0007669"/>
    <property type="project" value="UniProtKB-EC"/>
</dbReference>
<evidence type="ECO:0000313" key="4">
    <source>
        <dbReference type="EMBL" id="SBT27249.1"/>
    </source>
</evidence>
<dbReference type="EMBL" id="FLRC01000053">
    <property type="protein sequence ID" value="SBT27249.1"/>
    <property type="molecule type" value="Genomic_DNA"/>
</dbReference>
<feature type="region of interest" description="Disordered" evidence="3">
    <location>
        <begin position="16"/>
        <end position="35"/>
    </location>
</feature>
<dbReference type="AlphaFoldDB" id="A0A1C3K6U4"/>
<dbReference type="KEGG" id="odi:ODI_R2591"/>
<evidence type="ECO:0000313" key="6">
    <source>
        <dbReference type="Proteomes" id="UP000078558"/>
    </source>
</evidence>
<keyword evidence="6" id="KW-1185">Reference proteome</keyword>
<keyword evidence="1" id="KW-0547">Nucleotide-binding</keyword>
<name>A0A1C3K6U4_9BURK</name>
<dbReference type="RefSeq" id="WP_067758513.1">
    <property type="nucleotide sequence ID" value="NZ_LT907988.1"/>
</dbReference>
<evidence type="ECO:0000313" key="5">
    <source>
        <dbReference type="EMBL" id="SOE50229.1"/>
    </source>
</evidence>
<keyword evidence="4" id="KW-0418">Kinase</keyword>
<keyword evidence="4" id="KW-0808">Transferase</keyword>
<dbReference type="STRING" id="1851544.ODI_03836"/>
<evidence type="ECO:0000256" key="2">
    <source>
        <dbReference type="ARBA" id="ARBA00022840"/>
    </source>
</evidence>
<evidence type="ECO:0000256" key="1">
    <source>
        <dbReference type="ARBA" id="ARBA00022741"/>
    </source>
</evidence>
<dbReference type="SUPFAM" id="SSF160246">
    <property type="entry name" value="EspE N-terminal domain-like"/>
    <property type="match status" value="1"/>
</dbReference>
<reference evidence="4 6" key="1">
    <citation type="submission" date="2016-06" db="EMBL/GenBank/DDBJ databases">
        <authorList>
            <person name="Kjaerup R.B."/>
            <person name="Dalgaard T.S."/>
            <person name="Juul-Madsen H.R."/>
        </authorList>
    </citation>
    <scope>NUCLEOTIDE SEQUENCE [LARGE SCALE GENOMIC DNA]</scope>
    <source>
        <strain evidence="4">Orrdi1</strain>
    </source>
</reference>